<dbReference type="Proteomes" id="UP000266272">
    <property type="component" value="Unassembled WGS sequence"/>
</dbReference>
<dbReference type="Pfam" id="PF11817">
    <property type="entry name" value="Foie-gras_1"/>
    <property type="match status" value="1"/>
</dbReference>
<proteinExistence type="predicted"/>
<dbReference type="InterPro" id="IPR012880">
    <property type="entry name" value="Gryzun"/>
</dbReference>
<dbReference type="EMBL" id="PXOA01000217">
    <property type="protein sequence ID" value="RFU78303.1"/>
    <property type="molecule type" value="Genomic_DNA"/>
</dbReference>
<feature type="compositionally biased region" description="Acidic residues" evidence="1">
    <location>
        <begin position="726"/>
        <end position="742"/>
    </location>
</feature>
<evidence type="ECO:0000259" key="3">
    <source>
        <dbReference type="Pfam" id="PF11817"/>
    </source>
</evidence>
<feature type="domain" description="Gryzun putative trafficking through Golgi" evidence="2">
    <location>
        <begin position="631"/>
        <end position="1067"/>
    </location>
</feature>
<reference evidence="4 5" key="1">
    <citation type="journal article" date="2018" name="PLoS Pathog.">
        <title>Evolution of structural diversity of trichothecenes, a family of toxins produced by plant pathogenic and entomopathogenic fungi.</title>
        <authorList>
            <person name="Proctor R.H."/>
            <person name="McCormick S.P."/>
            <person name="Kim H.S."/>
            <person name="Cardoza R.E."/>
            <person name="Stanley A.M."/>
            <person name="Lindo L."/>
            <person name="Kelly A."/>
            <person name="Brown D.W."/>
            <person name="Lee T."/>
            <person name="Vaughan M.M."/>
            <person name="Alexander N.J."/>
            <person name="Busman M."/>
            <person name="Gutierrez S."/>
        </authorList>
    </citation>
    <scope>NUCLEOTIDE SEQUENCE [LARGE SCALE GENOMIC DNA]</scope>
    <source>
        <strain evidence="4 5">IBT 40837</strain>
    </source>
</reference>
<protein>
    <recommendedName>
        <fullName evidence="6">Glutathione transferase omega-1</fullName>
    </recommendedName>
</protein>
<keyword evidence="5" id="KW-1185">Reference proteome</keyword>
<accession>A0A395NQV4</accession>
<name>A0A395NQV4_TRIAR</name>
<dbReference type="PANTHER" id="PTHR14374">
    <property type="entry name" value="FOIE GRAS"/>
    <property type="match status" value="1"/>
</dbReference>
<feature type="domain" description="Trafficking protein particle complex subunit 11" evidence="3">
    <location>
        <begin position="336"/>
        <end position="603"/>
    </location>
</feature>
<comment type="caution">
    <text evidence="4">The sequence shown here is derived from an EMBL/GenBank/DDBJ whole genome shotgun (WGS) entry which is preliminary data.</text>
</comment>
<feature type="compositionally biased region" description="Basic and acidic residues" evidence="1">
    <location>
        <begin position="743"/>
        <end position="756"/>
    </location>
</feature>
<dbReference type="InterPro" id="IPR021773">
    <property type="entry name" value="TPC11"/>
</dbReference>
<evidence type="ECO:0000313" key="4">
    <source>
        <dbReference type="EMBL" id="RFU78303.1"/>
    </source>
</evidence>
<dbReference type="OrthoDB" id="6278596at2759"/>
<evidence type="ECO:0008006" key="6">
    <source>
        <dbReference type="Google" id="ProtNLM"/>
    </source>
</evidence>
<feature type="region of interest" description="Disordered" evidence="1">
    <location>
        <begin position="19"/>
        <end position="38"/>
    </location>
</feature>
<dbReference type="PANTHER" id="PTHR14374:SF0">
    <property type="entry name" value="TRAFFICKING PROTEIN PARTICLE COMPLEX SUBUNIT 11"/>
    <property type="match status" value="1"/>
</dbReference>
<dbReference type="Pfam" id="PF07919">
    <property type="entry name" value="Gryzun"/>
    <property type="match status" value="1"/>
</dbReference>
<evidence type="ECO:0000313" key="5">
    <source>
        <dbReference type="Proteomes" id="UP000266272"/>
    </source>
</evidence>
<dbReference type="AlphaFoldDB" id="A0A395NQV4"/>
<dbReference type="STRING" id="490622.A0A395NQV4"/>
<feature type="region of interest" description="Disordered" evidence="1">
    <location>
        <begin position="720"/>
        <end position="768"/>
    </location>
</feature>
<evidence type="ECO:0000259" key="2">
    <source>
        <dbReference type="Pfam" id="PF07919"/>
    </source>
</evidence>
<gene>
    <name evidence="4" type="ORF">TARUN_3925</name>
</gene>
<organism evidence="4 5">
    <name type="scientific">Trichoderma arundinaceum</name>
    <dbReference type="NCBI Taxonomy" id="490622"/>
    <lineage>
        <taxon>Eukaryota</taxon>
        <taxon>Fungi</taxon>
        <taxon>Dikarya</taxon>
        <taxon>Ascomycota</taxon>
        <taxon>Pezizomycotina</taxon>
        <taxon>Sordariomycetes</taxon>
        <taxon>Hypocreomycetidae</taxon>
        <taxon>Hypocreales</taxon>
        <taxon>Hypocreaceae</taxon>
        <taxon>Trichoderma</taxon>
    </lineage>
</organism>
<evidence type="ECO:0000256" key="1">
    <source>
        <dbReference type="SAM" id="MobiDB-lite"/>
    </source>
</evidence>
<sequence length="1125" mass="126421">MDGYPSGSLDHNVPLIVVSGLNSDPPEQPPKANGRGVLLRSDIPPLEGKEVSFLESYFQEVDERGASWTVVTREEPYRVRVKTVGRSYVLPPRRAPLPETIEPLTTTPILHSPFSPLSPSSALYPDGLINAQWIKKHQEDIPSIFVCFHSLTSDSKTSTLQDNRLKADLNGIRATLVESGYKTRLVVIILGDEHAKTTLTAEAIQDRLENVRRGTGLDPKSIFYIPPQNSPSELRRVMDSILSLLYNTAIEYYRDLGRHARKKRSRGIVPQPTVPPTSGTSQTLSLPDWNFRYDFKSAIFAEFRQEIDAAIRSFEQAYEILLGQDVLDIIPSWSPRWNEARLLADIISIRCLRLHFWMGQTSLAVRRWQTHRDRISDFVDRRGRGTNNYGWQAWEARWAMVMASLIETVEVPGLGPSTMTIFLQPEKTLLGDRLQPWELLHHIGYWYRIAARHLGARKALARRIPEDDRGAPDASPASRVASKAYRYDTYMCPPPHEEYPLSGKGINHAQLIIDCLLNARSQFQARKQHRIAAEISLECAREMATMGSWNEVLGMLRPLWEDKSFRSEWWLDISEEILWLMRRAAAETGRADVVVAIDWELMDKRFTRRQNWHYDLTKSLDGVSLQSKPSISISDDLASSFISAAFAFRSKEGRAGETCLAQLSLMSEALQVAAPVTLSSIRVEFEGHLKPITLVHDPALSTNSSEGPISVVAVSLTEQLGGDDKESGDEDENEEKDDNEAKDEDKDKDEYDEKEGQLTGQGDLTLRPGHRQVFEMNIPLREPGQASASFVVLSFKTDTFELDYKLSLSDLGKATGWFVQGSTKPRLSRPDGHILHIQPRPPKMKLRLAEPLEQYYANEPITLRIGLHNEEDDSANVKLDIRIVGKVIPRFQVNAGEHQREMDAAEEESQVTGLALGHIGTSSSLEVSVHLDPAPAPTMYELQIRADYHLESDAATPIVQMLSIHLNVVNAFEANYDLMPRLHLDPWPSLFDYEDLQDVSEGDVIQARGLAQQWCLVCHYASFATEDVDVVGLDMLVTSVTPGGRCHVVSQPEISADGMIVAPKTIPLATATTDRWRKEYSQYHDDGSRAVYGAWDRAESIGFSVAQLAGEGWPGSTRYHDRKPV</sequence>